<feature type="chain" id="PRO_5045310579" description="YpeB-like protein with protease inhibitory function" evidence="1">
    <location>
        <begin position="19"/>
        <end position="153"/>
    </location>
</feature>
<dbReference type="EMBL" id="CABFWE030000005">
    <property type="protein sequence ID" value="CAD7041981.1"/>
    <property type="molecule type" value="Genomic_DNA"/>
</dbReference>
<keyword evidence="3" id="KW-1185">Reference proteome</keyword>
<feature type="signal peptide" evidence="1">
    <location>
        <begin position="1"/>
        <end position="18"/>
    </location>
</feature>
<comment type="caution">
    <text evidence="2">The sequence shown here is derived from an EMBL/GenBank/DDBJ whole genome shotgun (WGS) entry which is preliminary data.</text>
</comment>
<dbReference type="Proteomes" id="UP000601041">
    <property type="component" value="Unassembled WGS sequence"/>
</dbReference>
<organism evidence="2 3">
    <name type="scientific">Pseudorhizobium halotolerans</name>
    <dbReference type="NCBI Taxonomy" id="1233081"/>
    <lineage>
        <taxon>Bacteria</taxon>
        <taxon>Pseudomonadati</taxon>
        <taxon>Pseudomonadota</taxon>
        <taxon>Alphaproteobacteria</taxon>
        <taxon>Hyphomicrobiales</taxon>
        <taxon>Rhizobiaceae</taxon>
        <taxon>Rhizobium/Agrobacterium group</taxon>
        <taxon>Pseudorhizobium</taxon>
    </lineage>
</organism>
<sequence>MRIFQSGLLALVVGAALASDGIAQSQFAPAADPADVYEYDVDKQSGADSDDAEEALRALRGAGSTAWEIQKVVAVKSFRFLTLPRDVAEKIASEASDRQGELAELRTAVEANALFHSALQREGLQSADIVAVAIDEAEGGLPSEKQVRIYLAD</sequence>
<evidence type="ECO:0008006" key="4">
    <source>
        <dbReference type="Google" id="ProtNLM"/>
    </source>
</evidence>
<name>A0ABM8PQ66_9HYPH</name>
<evidence type="ECO:0000313" key="3">
    <source>
        <dbReference type="Proteomes" id="UP000601041"/>
    </source>
</evidence>
<keyword evidence="1" id="KW-0732">Signal</keyword>
<evidence type="ECO:0000256" key="1">
    <source>
        <dbReference type="SAM" id="SignalP"/>
    </source>
</evidence>
<protein>
    <recommendedName>
        <fullName evidence="4">YpeB-like protein with protease inhibitory function</fullName>
    </recommendedName>
</protein>
<evidence type="ECO:0000313" key="2">
    <source>
        <dbReference type="EMBL" id="CAD7041981.1"/>
    </source>
</evidence>
<reference evidence="2 3" key="1">
    <citation type="submission" date="2020-11" db="EMBL/GenBank/DDBJ databases">
        <authorList>
            <person name="Lassalle F."/>
        </authorList>
    </citation>
    <scope>NUCLEOTIDE SEQUENCE [LARGE SCALE GENOMIC DNA]</scope>
    <source>
        <strain evidence="2 3">AB21</strain>
    </source>
</reference>
<dbReference type="RefSeq" id="WP_142588356.1">
    <property type="nucleotide sequence ID" value="NZ_CABFWE030000005.1"/>
</dbReference>
<accession>A0ABM8PQ66</accession>
<gene>
    <name evidence="2" type="ORF">RHAB21_03243</name>
</gene>
<proteinExistence type="predicted"/>